<dbReference type="GO" id="GO:0051607">
    <property type="term" value="P:defense response to virus"/>
    <property type="evidence" value="ECO:0007669"/>
    <property type="project" value="UniProtKB-KW"/>
</dbReference>
<dbReference type="Gene3D" id="3.30.70.2220">
    <property type="entry name" value="CRISPR-Cas system, Cmr2 subunit, D1 domain, cysteine cluster"/>
    <property type="match status" value="1"/>
</dbReference>
<comment type="caution">
    <text evidence="5">The sequence shown here is derived from an EMBL/GenBank/DDBJ whole genome shotgun (WGS) entry which is preliminary data.</text>
</comment>
<proteinExistence type="predicted"/>
<accession>A0ABD4ZB41</accession>
<evidence type="ECO:0000256" key="2">
    <source>
        <dbReference type="ARBA" id="ARBA00023118"/>
    </source>
</evidence>
<protein>
    <submittedName>
        <fullName evidence="5">Type III-B CRISPR-associated protein Cas10/Cmr2</fullName>
    </submittedName>
</protein>
<evidence type="ECO:0000313" key="5">
    <source>
        <dbReference type="EMBL" id="MDK6029515.1"/>
    </source>
</evidence>
<name>A0ABD4ZB41_9CREN</name>
<dbReference type="InterPro" id="IPR013407">
    <property type="entry name" value="CRISPR-assoc_prot_Cmr2"/>
</dbReference>
<evidence type="ECO:0000313" key="6">
    <source>
        <dbReference type="Proteomes" id="UP001529235"/>
    </source>
</evidence>
<evidence type="ECO:0000259" key="4">
    <source>
        <dbReference type="Pfam" id="PF22335"/>
    </source>
</evidence>
<evidence type="ECO:0000259" key="3">
    <source>
        <dbReference type="Pfam" id="PF12469"/>
    </source>
</evidence>
<keyword evidence="2" id="KW-0051">Antiviral defense</keyword>
<feature type="domain" description="Cas10/Cmr2 second palm" evidence="4">
    <location>
        <begin position="727"/>
        <end position="914"/>
    </location>
</feature>
<dbReference type="InterPro" id="IPR024615">
    <property type="entry name" value="CRISPR-assoc_Cmr2_N"/>
</dbReference>
<dbReference type="Proteomes" id="UP001529235">
    <property type="component" value="Unassembled WGS sequence"/>
</dbReference>
<dbReference type="NCBIfam" id="TIGR02577">
    <property type="entry name" value="cas_TM1794_Cmr2"/>
    <property type="match status" value="1"/>
</dbReference>
<dbReference type="InterPro" id="IPR043128">
    <property type="entry name" value="Rev_trsase/Diguanyl_cyclase"/>
</dbReference>
<dbReference type="RefSeq" id="WP_285274502.1">
    <property type="nucleotide sequence ID" value="NZ_JASNVW010000010.1"/>
</dbReference>
<dbReference type="AlphaFoldDB" id="A0ABD4ZB41"/>
<feature type="domain" description="CRISPR-associated protein Cmr2 N-terminal" evidence="3">
    <location>
        <begin position="197"/>
        <end position="349"/>
    </location>
</feature>
<dbReference type="Pfam" id="PF12469">
    <property type="entry name" value="Cmr2_N"/>
    <property type="match status" value="1"/>
</dbReference>
<keyword evidence="6" id="KW-1185">Reference proteome</keyword>
<evidence type="ECO:0000256" key="1">
    <source>
        <dbReference type="ARBA" id="ARBA00022741"/>
    </source>
</evidence>
<dbReference type="EMBL" id="JASNVW010000010">
    <property type="protein sequence ID" value="MDK6029515.1"/>
    <property type="molecule type" value="Genomic_DNA"/>
</dbReference>
<dbReference type="InterPro" id="IPR054767">
    <property type="entry name" value="Cas10-Cmr2_palm2"/>
</dbReference>
<gene>
    <name evidence="5" type="primary">cas10</name>
    <name evidence="5" type="ORF">QPL79_09080</name>
</gene>
<reference evidence="5 6" key="1">
    <citation type="submission" date="2023-05" db="EMBL/GenBank/DDBJ databases">
        <title>A new hyperthermophilic archaea 'Ignisphaera cupida' sp. nov. and description of the family 'Ignisphaeraceae' fam. nov.</title>
        <authorList>
            <person name="Podosokorskaya O.A."/>
            <person name="Elcheninov A.G."/>
            <person name="Klukina A."/>
            <person name="Merkel A.Y."/>
        </authorList>
    </citation>
    <scope>NUCLEOTIDE SEQUENCE [LARGE SCALE GENOMIC DNA]</scope>
    <source>
        <strain evidence="5 6">4213-co</strain>
    </source>
</reference>
<dbReference type="GO" id="GO:0000166">
    <property type="term" value="F:nucleotide binding"/>
    <property type="evidence" value="ECO:0007669"/>
    <property type="project" value="UniProtKB-KW"/>
</dbReference>
<organism evidence="5 6">
    <name type="scientific">Ignisphaera cupida</name>
    <dbReference type="NCBI Taxonomy" id="3050454"/>
    <lineage>
        <taxon>Archaea</taxon>
        <taxon>Thermoproteota</taxon>
        <taxon>Thermoprotei</taxon>
        <taxon>Desulfurococcales</taxon>
        <taxon>Desulfurococcaceae</taxon>
        <taxon>Ignisphaera</taxon>
    </lineage>
</organism>
<dbReference type="Pfam" id="PF22335">
    <property type="entry name" value="Cas10-Cmr2_palm2"/>
    <property type="match status" value="1"/>
</dbReference>
<dbReference type="Gene3D" id="3.30.70.270">
    <property type="match status" value="1"/>
</dbReference>
<dbReference type="InterPro" id="IPR038242">
    <property type="entry name" value="Cmr2_N"/>
</dbReference>
<sequence>MDPYLRLYALKARVLLHDPPNKMWVLRSHEEVARKFVELVLSGTNLFIDVDENAVRRADVAASTFDRWFINYLYAEKSDGGSSKPLVVEYRWIHNIFRPDKRVELSDPGDRVYNVLRGVGDVLREIAEAAKNVGDRALGHLLYTTLYFLLEVSWLSNDLSPSLADTRNPTHTVFDHLYAATTISNLYLYEEPSGFVARIDIPMIQKFVSSARRTADFWAGSWVISKLSWGIIKRFVDEYGPDIVLSPSLRLNPYLFNYIIEKLEEAGVGRNTTRKICEQYSELLKRLGLNIIIEKTGGDCEKLREMLSLIPLIPATTYIVLPPIKFSSVDDVRNTVARYYTESWNDIVKQVMESSEPTRGIGSVLKQLLNEFQNVLRFPHTSIRIDVVDVKNVYMNLEMCLYKGDKNACKQIGLEDSVKEKLEKTLKQETRNGLSLKEMRLANALLWHVVVTKALDIESRKSPIPLPRPFWIFDGANLKPETDYSKLTAMREGDWRLCTLCQEEPAVIHFPKTWSEKRKRPEFDEEWVKLFREYMISKGLEVDDKAFNELKKVFRPGEALGPYCLLKRVIGYVHAKKLRNYFGLASTDDVALIALDKSLAKIIADEDKAKRFREAFEEKAKREGITIHHLQFVLPEAYKRYCEVSKERCEVVEAIEFRDLELAAFSSNMLYDSFKRVISDSLEEFCKDVDPADLAREMLGDNKDFEVLYKAARKTLLAKRLCSIRTRYSIVKGDGDNIGKLHQGDLESLGIEMSWYIDTLVNHLVKNVSKDDAERIRKAYEIASKVANAIAGKNKLVVSPTLSAAISIALQVAALKDVATIVKFNGFPIYAGGDDVLALFPVEKTIQAVEALRTGFWGDNEKMFHLSTGGEAIVVAQALPTGRSFGVRVADVMDVMSFEIIEAGEQLEKIAKNARWLGSDVCISEKDSLVVSDSRSGVVALFPLSICSGHFKKLIASKVLKTLATIFVANSVGVLSSNTPDDLDNALSDPLTKARVELPLNARHKLIENVVSRNIDVGRDAEEVKTKIVNIFTQPIEVIGNCIINAFNLVNTRRLDGENGLTLAEELIEFIRAARGW</sequence>
<keyword evidence="1" id="KW-0547">Nucleotide-binding</keyword>